<dbReference type="PROSITE" id="PS50893">
    <property type="entry name" value="ABC_TRANSPORTER_2"/>
    <property type="match status" value="1"/>
</dbReference>
<dbReference type="PANTHER" id="PTHR43553:SF1">
    <property type="entry name" value="ABC TRANSPORTER I FAMILY MEMBER 11, CHLOROPLASTIC"/>
    <property type="match status" value="1"/>
</dbReference>
<dbReference type="GO" id="GO:0042626">
    <property type="term" value="F:ATPase-coupled transmembrane transporter activity"/>
    <property type="evidence" value="ECO:0007669"/>
    <property type="project" value="TreeGrafter"/>
</dbReference>
<keyword evidence="6" id="KW-1185">Reference proteome</keyword>
<comment type="caution">
    <text evidence="5">The sequence shown here is derived from an EMBL/GenBank/DDBJ whole genome shotgun (WGS) entry which is preliminary data.</text>
</comment>
<dbReference type="InterPro" id="IPR027417">
    <property type="entry name" value="P-loop_NTPase"/>
</dbReference>
<dbReference type="InterPro" id="IPR003439">
    <property type="entry name" value="ABC_transporter-like_ATP-bd"/>
</dbReference>
<dbReference type="FunFam" id="3.40.50.300:FF:001645">
    <property type="entry name" value="ABC transporter I family member 11 chloroplastic"/>
    <property type="match status" value="1"/>
</dbReference>
<dbReference type="STRING" id="4540.A0A3L6Q2P5"/>
<dbReference type="EMBL" id="PQIB02000014">
    <property type="protein sequence ID" value="RLM69864.1"/>
    <property type="molecule type" value="Genomic_DNA"/>
</dbReference>
<dbReference type="PANTHER" id="PTHR43553">
    <property type="entry name" value="HEAVY METAL TRANSPORTER"/>
    <property type="match status" value="1"/>
</dbReference>
<keyword evidence="1" id="KW-0813">Transport</keyword>
<dbReference type="GO" id="GO:0016887">
    <property type="term" value="F:ATP hydrolysis activity"/>
    <property type="evidence" value="ECO:0007669"/>
    <property type="project" value="InterPro"/>
</dbReference>
<evidence type="ECO:0000256" key="2">
    <source>
        <dbReference type="ARBA" id="ARBA00022741"/>
    </source>
</evidence>
<dbReference type="Gene3D" id="3.40.50.300">
    <property type="entry name" value="P-loop containing nucleotide triphosphate hydrolases"/>
    <property type="match status" value="1"/>
</dbReference>
<dbReference type="OrthoDB" id="10255969at2759"/>
<feature type="domain" description="ABC transporter" evidence="4">
    <location>
        <begin position="45"/>
        <end position="283"/>
    </location>
</feature>
<dbReference type="GO" id="GO:0005524">
    <property type="term" value="F:ATP binding"/>
    <property type="evidence" value="ECO:0007669"/>
    <property type="project" value="UniProtKB-KW"/>
</dbReference>
<dbReference type="Pfam" id="PF00005">
    <property type="entry name" value="ABC_tran"/>
    <property type="match status" value="1"/>
</dbReference>
<organism evidence="5 6">
    <name type="scientific">Panicum miliaceum</name>
    <name type="common">Proso millet</name>
    <name type="synonym">Broomcorn millet</name>
    <dbReference type="NCBI Taxonomy" id="4540"/>
    <lineage>
        <taxon>Eukaryota</taxon>
        <taxon>Viridiplantae</taxon>
        <taxon>Streptophyta</taxon>
        <taxon>Embryophyta</taxon>
        <taxon>Tracheophyta</taxon>
        <taxon>Spermatophyta</taxon>
        <taxon>Magnoliopsida</taxon>
        <taxon>Liliopsida</taxon>
        <taxon>Poales</taxon>
        <taxon>Poaceae</taxon>
        <taxon>PACMAD clade</taxon>
        <taxon>Panicoideae</taxon>
        <taxon>Panicodae</taxon>
        <taxon>Paniceae</taxon>
        <taxon>Panicinae</taxon>
        <taxon>Panicum</taxon>
        <taxon>Panicum sect. Panicum</taxon>
    </lineage>
</organism>
<evidence type="ECO:0000313" key="5">
    <source>
        <dbReference type="EMBL" id="RLM69864.1"/>
    </source>
</evidence>
<name>A0A3L6Q2P5_PANMI</name>
<dbReference type="SUPFAM" id="SSF52540">
    <property type="entry name" value="P-loop containing nucleoside triphosphate hydrolases"/>
    <property type="match status" value="1"/>
</dbReference>
<dbReference type="Proteomes" id="UP000275267">
    <property type="component" value="Unassembled WGS sequence"/>
</dbReference>
<gene>
    <name evidence="5" type="ORF">C2845_PM17G07580</name>
</gene>
<evidence type="ECO:0000256" key="1">
    <source>
        <dbReference type="ARBA" id="ARBA00022448"/>
    </source>
</evidence>
<dbReference type="GO" id="GO:0009941">
    <property type="term" value="C:chloroplast envelope"/>
    <property type="evidence" value="ECO:0007669"/>
    <property type="project" value="TreeGrafter"/>
</dbReference>
<proteinExistence type="predicted"/>
<accession>A0A3L6Q2P5</accession>
<dbReference type="InterPro" id="IPR050095">
    <property type="entry name" value="ECF_ABC_transporter_ATP-bd"/>
</dbReference>
<protein>
    <submittedName>
        <fullName evidence="5">ABC transporter I family member 11, chloroplastic</fullName>
    </submittedName>
</protein>
<sequence length="300" mass="33528">MLAAAVAAAAVTPAASSYSPVKASGGWRTSWSRRAARVVAGYSQLEVRKVTYRPPGTEHNLLNEINLSLREKSNILVSQLLAGLSEPTSGSICIQKYDDSGNPIGMSEMLTSQRVGIVFQFPERYFLADTVLEEVIFGWPRQKADLLFKEQLALNLQNAFNSVGLKTISLDEDPQSLSGGFKRRLALAIQLVQTPDLLLLDEPLAGLDWKARADVVNLLKDLKKHHTILVVSHDLRKFLEDTMESKMAVIEYLVIHDDLCRSRIGVRKMLENLDERSWMLVPNFDCWNGTVYDADIVELN</sequence>
<evidence type="ECO:0000256" key="3">
    <source>
        <dbReference type="ARBA" id="ARBA00022840"/>
    </source>
</evidence>
<keyword evidence="2" id="KW-0547">Nucleotide-binding</keyword>
<reference evidence="6" key="1">
    <citation type="journal article" date="2019" name="Nat. Commun.">
        <title>The genome of broomcorn millet.</title>
        <authorList>
            <person name="Zou C."/>
            <person name="Miki D."/>
            <person name="Li D."/>
            <person name="Tang Q."/>
            <person name="Xiao L."/>
            <person name="Rajput S."/>
            <person name="Deng P."/>
            <person name="Jia W."/>
            <person name="Huang R."/>
            <person name="Zhang M."/>
            <person name="Sun Y."/>
            <person name="Hu J."/>
            <person name="Fu X."/>
            <person name="Schnable P.S."/>
            <person name="Li F."/>
            <person name="Zhang H."/>
            <person name="Feng B."/>
            <person name="Zhu X."/>
            <person name="Liu R."/>
            <person name="Schnable J.C."/>
            <person name="Zhu J.-K."/>
            <person name="Zhang H."/>
        </authorList>
    </citation>
    <scope>NUCLEOTIDE SEQUENCE [LARGE SCALE GENOMIC DNA]</scope>
</reference>
<dbReference type="AlphaFoldDB" id="A0A3L6Q2P5"/>
<evidence type="ECO:0000259" key="4">
    <source>
        <dbReference type="PROSITE" id="PS50893"/>
    </source>
</evidence>
<evidence type="ECO:0000313" key="6">
    <source>
        <dbReference type="Proteomes" id="UP000275267"/>
    </source>
</evidence>
<keyword evidence="3" id="KW-0067">ATP-binding</keyword>